<evidence type="ECO:0000256" key="1">
    <source>
        <dbReference type="ARBA" id="ARBA00004571"/>
    </source>
</evidence>
<evidence type="ECO:0000256" key="2">
    <source>
        <dbReference type="ARBA" id="ARBA00022448"/>
    </source>
</evidence>
<organism evidence="13">
    <name type="scientific">Rheinheimera sp. BAL341</name>
    <dbReference type="NCBI Taxonomy" id="1708203"/>
    <lineage>
        <taxon>Bacteria</taxon>
        <taxon>Pseudomonadati</taxon>
        <taxon>Pseudomonadota</taxon>
        <taxon>Gammaproteobacteria</taxon>
        <taxon>Chromatiales</taxon>
        <taxon>Chromatiaceae</taxon>
        <taxon>Rheinheimera</taxon>
    </lineage>
</organism>
<dbReference type="Pfam" id="PF00593">
    <property type="entry name" value="TonB_dep_Rec_b-barrel"/>
    <property type="match status" value="1"/>
</dbReference>
<name>A0A486XTS3_9GAMM</name>
<evidence type="ECO:0000256" key="4">
    <source>
        <dbReference type="ARBA" id="ARBA00022692"/>
    </source>
</evidence>
<reference evidence="13" key="1">
    <citation type="submission" date="2019-04" db="EMBL/GenBank/DDBJ databases">
        <authorList>
            <person name="Brambilla D."/>
        </authorList>
    </citation>
    <scope>NUCLEOTIDE SEQUENCE</scope>
    <source>
        <strain evidence="13">BAL1</strain>
    </source>
</reference>
<keyword evidence="10" id="KW-0732">Signal</keyword>
<feature type="domain" description="TonB-dependent receptor-like beta-barrel" evidence="11">
    <location>
        <begin position="338"/>
        <end position="821"/>
    </location>
</feature>
<evidence type="ECO:0000259" key="12">
    <source>
        <dbReference type="Pfam" id="PF07715"/>
    </source>
</evidence>
<evidence type="ECO:0000313" key="13">
    <source>
        <dbReference type="EMBL" id="VHO05795.1"/>
    </source>
</evidence>
<dbReference type="PROSITE" id="PS52016">
    <property type="entry name" value="TONB_DEPENDENT_REC_3"/>
    <property type="match status" value="1"/>
</dbReference>
<gene>
    <name evidence="13" type="ORF">BAL341_2881</name>
</gene>
<evidence type="ECO:0000256" key="3">
    <source>
        <dbReference type="ARBA" id="ARBA00022452"/>
    </source>
</evidence>
<dbReference type="Pfam" id="PF07715">
    <property type="entry name" value="Plug"/>
    <property type="match status" value="1"/>
</dbReference>
<accession>A0A486XTS3</accession>
<comment type="similarity">
    <text evidence="8 9">Belongs to the TonB-dependent receptor family.</text>
</comment>
<comment type="subcellular location">
    <subcellularLocation>
        <location evidence="1 8">Cell outer membrane</location>
        <topology evidence="1 8">Multi-pass membrane protein</topology>
    </subcellularLocation>
</comment>
<feature type="chain" id="PRO_5019747930" evidence="10">
    <location>
        <begin position="26"/>
        <end position="861"/>
    </location>
</feature>
<dbReference type="InterPro" id="IPR037066">
    <property type="entry name" value="Plug_dom_sf"/>
</dbReference>
<protein>
    <submittedName>
        <fullName evidence="13">TonB-dependent receptor</fullName>
    </submittedName>
</protein>
<evidence type="ECO:0000259" key="11">
    <source>
        <dbReference type="Pfam" id="PF00593"/>
    </source>
</evidence>
<dbReference type="AlphaFoldDB" id="A0A486XTS3"/>
<dbReference type="InterPro" id="IPR036942">
    <property type="entry name" value="Beta-barrel_TonB_sf"/>
</dbReference>
<evidence type="ECO:0000256" key="6">
    <source>
        <dbReference type="ARBA" id="ARBA00023136"/>
    </source>
</evidence>
<evidence type="ECO:0000256" key="10">
    <source>
        <dbReference type="SAM" id="SignalP"/>
    </source>
</evidence>
<dbReference type="SUPFAM" id="SSF56935">
    <property type="entry name" value="Porins"/>
    <property type="match status" value="1"/>
</dbReference>
<feature type="signal peptide" evidence="10">
    <location>
        <begin position="1"/>
        <end position="25"/>
    </location>
</feature>
<dbReference type="Gene3D" id="2.170.130.10">
    <property type="entry name" value="TonB-dependent receptor, plug domain"/>
    <property type="match status" value="1"/>
</dbReference>
<dbReference type="InterPro" id="IPR012910">
    <property type="entry name" value="Plug_dom"/>
</dbReference>
<dbReference type="GO" id="GO:0009279">
    <property type="term" value="C:cell outer membrane"/>
    <property type="evidence" value="ECO:0007669"/>
    <property type="project" value="UniProtKB-SubCell"/>
</dbReference>
<keyword evidence="2 8" id="KW-0813">Transport</keyword>
<sequence length="861" mass="93904">MKKSFKYSLCALAVSSLGYNCMVLAQQNEQQSDAQQVERIEVTGSRIKRNDLEGAAPIDIINRDEIAKSGFSNLQQLLERTPVAGTGTFSTRGNNQDSTANGGAAISLRGFGSDATLVLINGRRVAVSAFAENIANSFVDINSIPVAAIERVEILKDGASAVYGSDAVAGVVNIILRKDFDGAELSVSHGGTTGPSYDETSASLVWGTQSDDANATLILDYFKNTVITGAEMGRFGTANQAPYGGNDFRSSRGFPGNFIVNGQTRIDPGCPADRAFGQTCVFDYGPFGMTVPAAERVGAIFQASQKFTDSVQGYVELSVQHNRSQASGAATPLDGDAGLTVPGTHPNNPFGVDIAINRFRTVDAGPRVWDIESDSLRLVAGLRGQIDRWDWDVSAQKGRSESMQTGSKQQGWVRTDFLQEQINLGNYNPFGGVINLPEVIDAITTSLVRRGESHITAYDASISGEAFALGEQMVSLAAGVEYREEDAFDQPDDQFQRGLIFGTESVSAQAQRDQYAAYVELLIPVSDVLEFTVAGRYDHYSDFGSTTNPQFTMQWRPLDNFTLRASFGQGFRAPSLAQIGLGPSQESVFFTDTYRCPTPDASNPACAATDYTIVFVGSEGLQPEESETYNLGAVWQVNDEFDITADIWSITQDNKIDKNDYENVYNAECNNQNSTRCVRLAPLPGQSLGELSRIFNSYVNVSSQEATGLDLSTSYRLALQDMGQVRFSLDWSYINTFEKDGIDYAGEYNYPQHRWLAAADWSHGDWGIVTSLSYIGEFEDFAAPSDVESTTTRSISAQMLLDIQARYNLNDKTQLVLGMNNALDEDPPFAIGDGDADLYGYASKVHNPRGQYIYGKISYRF</sequence>
<keyword evidence="3 8" id="KW-1134">Transmembrane beta strand</keyword>
<dbReference type="EMBL" id="CAAJGR010000006">
    <property type="protein sequence ID" value="VHO05795.1"/>
    <property type="molecule type" value="Genomic_DNA"/>
</dbReference>
<dbReference type="PANTHER" id="PTHR47234:SF2">
    <property type="entry name" value="TONB-DEPENDENT RECEPTOR"/>
    <property type="match status" value="1"/>
</dbReference>
<dbReference type="InterPro" id="IPR039426">
    <property type="entry name" value="TonB-dep_rcpt-like"/>
</dbReference>
<keyword evidence="6 8" id="KW-0472">Membrane</keyword>
<dbReference type="PANTHER" id="PTHR47234">
    <property type="match status" value="1"/>
</dbReference>
<evidence type="ECO:0000256" key="8">
    <source>
        <dbReference type="PROSITE-ProRule" id="PRU01360"/>
    </source>
</evidence>
<proteinExistence type="inferred from homology"/>
<keyword evidence="5 9" id="KW-0798">TonB box</keyword>
<dbReference type="Gene3D" id="2.40.170.20">
    <property type="entry name" value="TonB-dependent receptor, beta-barrel domain"/>
    <property type="match status" value="1"/>
</dbReference>
<keyword evidence="13" id="KW-0675">Receptor</keyword>
<feature type="domain" description="TonB-dependent receptor plug" evidence="12">
    <location>
        <begin position="54"/>
        <end position="171"/>
    </location>
</feature>
<keyword evidence="4 8" id="KW-0812">Transmembrane</keyword>
<evidence type="ECO:0000256" key="7">
    <source>
        <dbReference type="ARBA" id="ARBA00023237"/>
    </source>
</evidence>
<evidence type="ECO:0000256" key="9">
    <source>
        <dbReference type="RuleBase" id="RU003357"/>
    </source>
</evidence>
<dbReference type="InterPro" id="IPR000531">
    <property type="entry name" value="Beta-barrel_TonB"/>
</dbReference>
<evidence type="ECO:0000256" key="5">
    <source>
        <dbReference type="ARBA" id="ARBA00023077"/>
    </source>
</evidence>
<dbReference type="CDD" id="cd01347">
    <property type="entry name" value="ligand_gated_channel"/>
    <property type="match status" value="1"/>
</dbReference>
<keyword evidence="7 8" id="KW-0998">Cell outer membrane</keyword>